<feature type="domain" description="Histidine kinase" evidence="9">
    <location>
        <begin position="326"/>
        <end position="535"/>
    </location>
</feature>
<dbReference type="InterPro" id="IPR005467">
    <property type="entry name" value="His_kinase_dom"/>
</dbReference>
<dbReference type="Proteomes" id="UP001217485">
    <property type="component" value="Unassembled WGS sequence"/>
</dbReference>
<protein>
    <recommendedName>
        <fullName evidence="2">histidine kinase</fullName>
        <ecNumber evidence="2">2.7.13.3</ecNumber>
    </recommendedName>
</protein>
<dbReference type="PANTHER" id="PTHR43065">
    <property type="entry name" value="SENSOR HISTIDINE KINASE"/>
    <property type="match status" value="1"/>
</dbReference>
<keyword evidence="5" id="KW-0547">Nucleotide-binding</keyword>
<reference evidence="10 11" key="1">
    <citation type="submission" date="2023-01" db="EMBL/GenBank/DDBJ databases">
        <title>Minimal conservation of predation-associated metabolite biosynthetic gene clusters underscores biosynthetic potential of Myxococcota including descriptions for ten novel species: Archangium lansinium sp. nov., Myxococcus landrumus sp. nov., Nannocystis bai.</title>
        <authorList>
            <person name="Ahearne A."/>
            <person name="Stevens C."/>
            <person name="Dowd S."/>
        </authorList>
    </citation>
    <scope>NUCLEOTIDE SEQUENCE [LARGE SCALE GENOMIC DNA]</scope>
    <source>
        <strain evidence="10 11">WIWO2</strain>
    </source>
</reference>
<evidence type="ECO:0000256" key="3">
    <source>
        <dbReference type="ARBA" id="ARBA00022553"/>
    </source>
</evidence>
<dbReference type="RefSeq" id="WP_272094212.1">
    <property type="nucleotide sequence ID" value="NZ_JAQNDK010000001.1"/>
</dbReference>
<dbReference type="EMBL" id="JAQNDK010000001">
    <property type="protein sequence ID" value="MDC0677453.1"/>
    <property type="molecule type" value="Genomic_DNA"/>
</dbReference>
<dbReference type="InterPro" id="IPR004358">
    <property type="entry name" value="Sig_transdc_His_kin-like_C"/>
</dbReference>
<keyword evidence="7" id="KW-0067">ATP-binding</keyword>
<dbReference type="GO" id="GO:0016301">
    <property type="term" value="F:kinase activity"/>
    <property type="evidence" value="ECO:0007669"/>
    <property type="project" value="UniProtKB-KW"/>
</dbReference>
<dbReference type="InterPro" id="IPR003594">
    <property type="entry name" value="HATPase_dom"/>
</dbReference>
<evidence type="ECO:0000256" key="8">
    <source>
        <dbReference type="ARBA" id="ARBA00023012"/>
    </source>
</evidence>
<comment type="caution">
    <text evidence="10">The sequence shown here is derived from an EMBL/GenBank/DDBJ whole genome shotgun (WGS) entry which is preliminary data.</text>
</comment>
<evidence type="ECO:0000256" key="5">
    <source>
        <dbReference type="ARBA" id="ARBA00022741"/>
    </source>
</evidence>
<keyword evidence="6 10" id="KW-0418">Kinase</keyword>
<proteinExistence type="predicted"/>
<gene>
    <name evidence="10" type="ORF">POL72_06835</name>
</gene>
<dbReference type="EC" id="2.7.13.3" evidence="2"/>
<evidence type="ECO:0000256" key="2">
    <source>
        <dbReference type="ARBA" id="ARBA00012438"/>
    </source>
</evidence>
<comment type="catalytic activity">
    <reaction evidence="1">
        <text>ATP + protein L-histidine = ADP + protein N-phospho-L-histidine.</text>
        <dbReference type="EC" id="2.7.13.3"/>
    </reaction>
</comment>
<dbReference type="PANTHER" id="PTHR43065:SF10">
    <property type="entry name" value="PEROXIDE STRESS-ACTIVATED HISTIDINE KINASE MAK3"/>
    <property type="match status" value="1"/>
</dbReference>
<name>A0ABT5BVI4_9BACT</name>
<evidence type="ECO:0000313" key="11">
    <source>
        <dbReference type="Proteomes" id="UP001217485"/>
    </source>
</evidence>
<dbReference type="Pfam" id="PF02518">
    <property type="entry name" value="HATPase_c"/>
    <property type="match status" value="1"/>
</dbReference>
<keyword evidence="3" id="KW-0597">Phosphoprotein</keyword>
<dbReference type="Gene3D" id="3.30.565.10">
    <property type="entry name" value="Histidine kinase-like ATPase, C-terminal domain"/>
    <property type="match status" value="1"/>
</dbReference>
<dbReference type="PRINTS" id="PR00344">
    <property type="entry name" value="BCTRLSENSOR"/>
</dbReference>
<evidence type="ECO:0000256" key="7">
    <source>
        <dbReference type="ARBA" id="ARBA00022840"/>
    </source>
</evidence>
<evidence type="ECO:0000256" key="1">
    <source>
        <dbReference type="ARBA" id="ARBA00000085"/>
    </source>
</evidence>
<accession>A0ABT5BVI4</accession>
<evidence type="ECO:0000259" key="9">
    <source>
        <dbReference type="PROSITE" id="PS50109"/>
    </source>
</evidence>
<dbReference type="SMART" id="SM00387">
    <property type="entry name" value="HATPase_c"/>
    <property type="match status" value="1"/>
</dbReference>
<dbReference type="PROSITE" id="PS50109">
    <property type="entry name" value="HIS_KIN"/>
    <property type="match status" value="1"/>
</dbReference>
<keyword evidence="4" id="KW-0808">Transferase</keyword>
<keyword evidence="8" id="KW-0902">Two-component regulatory system</keyword>
<keyword evidence="11" id="KW-1185">Reference proteome</keyword>
<dbReference type="InterPro" id="IPR036890">
    <property type="entry name" value="HATPase_C_sf"/>
</dbReference>
<organism evidence="10 11">
    <name type="scientific">Sorangium atrum</name>
    <dbReference type="NCBI Taxonomy" id="2995308"/>
    <lineage>
        <taxon>Bacteria</taxon>
        <taxon>Pseudomonadati</taxon>
        <taxon>Myxococcota</taxon>
        <taxon>Polyangia</taxon>
        <taxon>Polyangiales</taxon>
        <taxon>Polyangiaceae</taxon>
        <taxon>Sorangium</taxon>
    </lineage>
</organism>
<evidence type="ECO:0000313" key="10">
    <source>
        <dbReference type="EMBL" id="MDC0677453.1"/>
    </source>
</evidence>
<sequence>MGYLERLRSYLERVARAPEGIPVVHIDLAAHRRHFAAAWERVMASRKLSQSDTPPERWERDTWHREDQLLFNMRWDLPTFVEEVADQLVESLVPDASAEELGRLIDVAIGFGIGDWNSSGARGLDEEIGRIAEAASERLKRSQQRYGWESPARYAFEIRAIRKHADRYTLTRSGATLLSLPGLDAVRWLLALEAAQSLGPADEWRISPELAAQLLKEPQREVEVEEQLDRSWPFSLATVRRLGAMRLLQYQRQDPEQGLMGWSYTVFDRARPLLEDIAEQRATPFAVLADALLRDEVALALDNVRPDPERAVRESAAAATALQARMVVHEIRNALVPAQIALSRLVREVGHAMDDEPLQRHRGRVDAGIHRALAFADEMLRVANLGEEPAAPFDVSAALRDAMAGLAGELNGGLRYAPIEAAPAVVGPRGRFVLAITNVLRNSAQAVAGREGVVEVSLDVNEDELLLRVDDNGPGVPPDQRRAIFEPGVALRAGGSGQGLALVRQVIEGEMAGSVVCGESPLGGARFEIVIPLRRGRTP</sequence>
<dbReference type="SUPFAM" id="SSF55874">
    <property type="entry name" value="ATPase domain of HSP90 chaperone/DNA topoisomerase II/histidine kinase"/>
    <property type="match status" value="1"/>
</dbReference>
<evidence type="ECO:0000256" key="4">
    <source>
        <dbReference type="ARBA" id="ARBA00022679"/>
    </source>
</evidence>
<evidence type="ECO:0000256" key="6">
    <source>
        <dbReference type="ARBA" id="ARBA00022777"/>
    </source>
</evidence>